<feature type="chain" id="PRO_5028833483" evidence="1">
    <location>
        <begin position="43"/>
        <end position="300"/>
    </location>
</feature>
<evidence type="ECO:0000313" key="2">
    <source>
        <dbReference type="EMBL" id="QKM70318.1"/>
    </source>
</evidence>
<dbReference type="PROSITE" id="PS51318">
    <property type="entry name" value="TAT"/>
    <property type="match status" value="1"/>
</dbReference>
<protein>
    <submittedName>
        <fullName evidence="2">Phage replication protein</fullName>
    </submittedName>
</protein>
<dbReference type="InterPro" id="IPR038128">
    <property type="entry name" value="Gamma_PGA_hydro_sf"/>
</dbReference>
<dbReference type="EMBL" id="CP029159">
    <property type="protein sequence ID" value="QKM70318.1"/>
    <property type="molecule type" value="Genomic_DNA"/>
</dbReference>
<dbReference type="Pfam" id="PF05908">
    <property type="entry name" value="Gamma_PGA_hydro"/>
    <property type="match status" value="1"/>
</dbReference>
<dbReference type="Gene3D" id="3.40.630.100">
    <property type="entry name" value="Poly-gamma-glutamate hydrolase, zinc-binding motif"/>
    <property type="match status" value="1"/>
</dbReference>
<keyword evidence="1" id="KW-0732">Signal</keyword>
<evidence type="ECO:0000256" key="1">
    <source>
        <dbReference type="SAM" id="SignalP"/>
    </source>
</evidence>
<dbReference type="InterPro" id="IPR008585">
    <property type="entry name" value="Gamma_PGA_hydro"/>
</dbReference>
<keyword evidence="3" id="KW-1185">Reference proteome</keyword>
<feature type="signal peptide" evidence="1">
    <location>
        <begin position="1"/>
        <end position="42"/>
    </location>
</feature>
<gene>
    <name evidence="2" type="ORF">STSU_027515</name>
</gene>
<dbReference type="AlphaFoldDB" id="A0A7G3UK34"/>
<reference evidence="2 3" key="1">
    <citation type="journal article" date="2012" name="J. Bacteriol.">
        <title>Draft genome of Streptomyces tsukubaensis NRRL 18488, the producer of the clinically important immunosuppressant tacrolimus (FK506).</title>
        <authorList>
            <person name="Barreiro C."/>
            <person name="Prieto C."/>
            <person name="Sola-Landa A."/>
            <person name="Solera E."/>
            <person name="Martinez-Castro M."/>
            <person name="Perez-Redondo R."/>
            <person name="Garcia-Estrada C."/>
            <person name="Aparicio J.F."/>
            <person name="Fernandez-Martinez L.T."/>
            <person name="Santos-Aberturas J."/>
            <person name="Salehi-Najafabadi Z."/>
            <person name="Rodriguez-Garcia A."/>
            <person name="Tauch A."/>
            <person name="Martin J.F."/>
        </authorList>
    </citation>
    <scope>NUCLEOTIDE SEQUENCE [LARGE SCALE GENOMIC DNA]</scope>
    <source>
        <strain evidence="3">DSM 42081 / NBRC 108919 / NRRL 18488 / 9993</strain>
    </source>
</reference>
<dbReference type="InterPro" id="IPR006311">
    <property type="entry name" value="TAT_signal"/>
</dbReference>
<proteinExistence type="predicted"/>
<name>A0A7G3UK34_STRT9</name>
<sequence>MHRGPGHDLVMTTSSRRTVLTAALAAAAGSTGLAAVPTTAHAAPAATAGNPPAPTYTSHIYRNPQYTEGTDYGRRFRRHERSDPTFAAEVRLPGTAVLALHGGGIETGTSEVALGIAGYHPKDLAPTGAAGDPRYDYWLFEGLRGPGLNAELHVTSTGCDDLHALGLAEGSLGVVSVHGFANTQVPGYDVVLGGLDQDFKALVRQQLELLATAGPDPWNISIIDGSQVPALGGTDPDNPCNRTLRNKGVQLELSGALRNSLFDDPSSRTGRANTTNAKFRAFTGAVRAAIALHEASLTVD</sequence>
<evidence type="ECO:0000313" key="3">
    <source>
        <dbReference type="Proteomes" id="UP000005940"/>
    </source>
</evidence>
<accession>A0A7G3UK34</accession>
<organism evidence="2 3">
    <name type="scientific">Streptomyces tsukubensis (strain DSM 42081 / NBRC 108919 / NRRL 18488 / 9993)</name>
    <dbReference type="NCBI Taxonomy" id="1114943"/>
    <lineage>
        <taxon>Bacteria</taxon>
        <taxon>Bacillati</taxon>
        <taxon>Actinomycetota</taxon>
        <taxon>Actinomycetes</taxon>
        <taxon>Kitasatosporales</taxon>
        <taxon>Streptomycetaceae</taxon>
        <taxon>Streptomyces</taxon>
    </lineage>
</organism>
<dbReference type="Proteomes" id="UP000005940">
    <property type="component" value="Chromosome"/>
</dbReference>